<dbReference type="Proteomes" id="UP000324222">
    <property type="component" value="Unassembled WGS sequence"/>
</dbReference>
<sequence>MVLSRGALTLLLVVGWPVLACWPDYVDQAVQDADVVVVAKVVHLGSHHGHGLNKFYNLVTVQVKTFLKGEEDCRRHLRHLPVNERPEWEEEATVVERSDPSPGSEALGVDGVSAQGTCSGRVRKGDIMIFFLRIKSKAEVREGHSAEAAFHVTSQPIKLNLSLLRHTQAVMQAVYHALVRVDELDHSPVLYLVGVTRMLSPRLS</sequence>
<feature type="region of interest" description="Disordered" evidence="1">
    <location>
        <begin position="88"/>
        <end position="112"/>
    </location>
</feature>
<keyword evidence="2" id="KW-0732">Signal</keyword>
<evidence type="ECO:0000256" key="2">
    <source>
        <dbReference type="SAM" id="SignalP"/>
    </source>
</evidence>
<evidence type="ECO:0000256" key="1">
    <source>
        <dbReference type="SAM" id="MobiDB-lite"/>
    </source>
</evidence>
<reference evidence="3 4" key="1">
    <citation type="submission" date="2019-05" db="EMBL/GenBank/DDBJ databases">
        <title>Another draft genome of Portunus trituberculatus and its Hox gene families provides insights of decapod evolution.</title>
        <authorList>
            <person name="Jeong J.-H."/>
            <person name="Song I."/>
            <person name="Kim S."/>
            <person name="Choi T."/>
            <person name="Kim D."/>
            <person name="Ryu S."/>
            <person name="Kim W."/>
        </authorList>
    </citation>
    <scope>NUCLEOTIDE SEQUENCE [LARGE SCALE GENOMIC DNA]</scope>
    <source>
        <tissue evidence="3">Muscle</tissue>
    </source>
</reference>
<protein>
    <submittedName>
        <fullName evidence="3">Uncharacterized protein</fullName>
    </submittedName>
</protein>
<dbReference type="SUPFAM" id="SSF50242">
    <property type="entry name" value="TIMP-like"/>
    <property type="match status" value="1"/>
</dbReference>
<dbReference type="Gene3D" id="2.40.50.120">
    <property type="match status" value="1"/>
</dbReference>
<evidence type="ECO:0000313" key="4">
    <source>
        <dbReference type="Proteomes" id="UP000324222"/>
    </source>
</evidence>
<dbReference type="InterPro" id="IPR008993">
    <property type="entry name" value="TIMP-like_OB-fold"/>
</dbReference>
<proteinExistence type="predicted"/>
<gene>
    <name evidence="3" type="ORF">E2C01_075954</name>
</gene>
<comment type="caution">
    <text evidence="3">The sequence shown here is derived from an EMBL/GenBank/DDBJ whole genome shotgun (WGS) entry which is preliminary data.</text>
</comment>
<keyword evidence="4" id="KW-1185">Reference proteome</keyword>
<evidence type="ECO:0000313" key="3">
    <source>
        <dbReference type="EMBL" id="MPC81344.1"/>
    </source>
</evidence>
<dbReference type="AlphaFoldDB" id="A0A5B7ILY0"/>
<feature type="signal peptide" evidence="2">
    <location>
        <begin position="1"/>
        <end position="20"/>
    </location>
</feature>
<dbReference type="OrthoDB" id="88467at2759"/>
<organism evidence="3 4">
    <name type="scientific">Portunus trituberculatus</name>
    <name type="common">Swimming crab</name>
    <name type="synonym">Neptunus trituberculatus</name>
    <dbReference type="NCBI Taxonomy" id="210409"/>
    <lineage>
        <taxon>Eukaryota</taxon>
        <taxon>Metazoa</taxon>
        <taxon>Ecdysozoa</taxon>
        <taxon>Arthropoda</taxon>
        <taxon>Crustacea</taxon>
        <taxon>Multicrustacea</taxon>
        <taxon>Malacostraca</taxon>
        <taxon>Eumalacostraca</taxon>
        <taxon>Eucarida</taxon>
        <taxon>Decapoda</taxon>
        <taxon>Pleocyemata</taxon>
        <taxon>Brachyura</taxon>
        <taxon>Eubrachyura</taxon>
        <taxon>Portunoidea</taxon>
        <taxon>Portunidae</taxon>
        <taxon>Portuninae</taxon>
        <taxon>Portunus</taxon>
    </lineage>
</organism>
<name>A0A5B7ILY0_PORTR</name>
<accession>A0A5B7ILY0</accession>
<feature type="chain" id="PRO_5022664365" evidence="2">
    <location>
        <begin position="21"/>
        <end position="204"/>
    </location>
</feature>
<dbReference type="EMBL" id="VSRR010056682">
    <property type="protein sequence ID" value="MPC81344.1"/>
    <property type="molecule type" value="Genomic_DNA"/>
</dbReference>